<dbReference type="AlphaFoldDB" id="A0A433RUJ3"/>
<dbReference type="EMBL" id="JTFC01000030">
    <property type="protein sequence ID" value="RUS56950.1"/>
    <property type="molecule type" value="Genomic_DNA"/>
</dbReference>
<dbReference type="InterPro" id="IPR002789">
    <property type="entry name" value="HerA_central"/>
</dbReference>
<proteinExistence type="predicted"/>
<dbReference type="PANTHER" id="PTHR30121:SF6">
    <property type="entry name" value="SLR6007 PROTEIN"/>
    <property type="match status" value="1"/>
</dbReference>
<feature type="region of interest" description="Disordered" evidence="1">
    <location>
        <begin position="211"/>
        <end position="273"/>
    </location>
</feature>
<feature type="compositionally biased region" description="Low complexity" evidence="1">
    <location>
        <begin position="214"/>
        <end position="234"/>
    </location>
</feature>
<dbReference type="RefSeq" id="WP_126990512.1">
    <property type="nucleotide sequence ID" value="NZ_JTFC01000030.1"/>
</dbReference>
<dbReference type="OrthoDB" id="9806951at2"/>
<sequence length="965" mass="109164">MVSKKRESIVKMLTNVPLKESQGKYLYSHKKIDLKKYTFFKLTSIMFDEKFPQSEAIENIISIVANERCSFIYLLKGTPESVTIYIGIAISQTEVGMSSIKYAHKLKAVFNGYFYGSELELLNAHAIEQELFSNMDRYMQGSVMLGVPSIQKSAVQKNLNFQGVDRLINSVGEGHWMLVVIAEGVVQERITAFKDTAYSLYDTLHLESKKNIQSSESETKGTSTSQSKSFTKAKGTSAGKNIVINRDCGDSENNGKSINDSNTSGENTGSSYSKSISLANTVEQIDKRASMLMNYMDDVIFKRLKIAQAKGFYKTSVFLLGDTKSNHERLKSSMLAIYQGDEASENPLRNYPLNKESIDQIVKHIQTFEPLAVDVPSNEELAVLYSLPIRKNATELATYLTSQELSYIAGLPQKEIVGVQLNEGVDFGLNVKNSNDLSAIELGRIVNRGQVRESNVVKLNAKQINKHIFIAGVTGSGKTTTCQKLLTSSGLPFLVIEPAKTEYRGMAKDMDDLVIYTLGNEQLSPFRLNPFELLKGESITSHIDMLKATFTAAFPMEAAMPQILEEAMYECYKDCGWDIEENRNIHLKNPSKSNGEYFPTLEMLVSRLKSVVEKQGFGNELRDNYIGSLVSRLKNLTIGAKGLMLNCKLSIDFEKLLDQRVIIEMEDIKSSEDKALLMGLILSRLSEALKLKHRKNPSYKHITLVEEAHRLLSKVDFGDTPTKKTAVETFSDMLAEVRKYGEGLVIVDQIPNKLASEVLKNTNTKIIHRIFARDDKEVIGDTMMMDSKQKEFLSSLPVGQAILFSEGMHKPVVVAVRATTDTSDNEISEVVLKKLGERNKQTMPRVYYPLSSILKLPINEERNIKQLLEKGLIFFTKHSNMDSMYQAYDKMQEELIPLKEKTGFTDQRILEVLIYYKHFKTHEFIKLNYDFTRFSKDAKVLYEIFKNRTLDEESQFTIPEIQYYL</sequence>
<name>A0A433RUJ3_9BACL</name>
<dbReference type="Gene3D" id="3.40.50.300">
    <property type="entry name" value="P-loop containing nucleotide triphosphate hydrolases"/>
    <property type="match status" value="2"/>
</dbReference>
<evidence type="ECO:0000256" key="1">
    <source>
        <dbReference type="SAM" id="MobiDB-lite"/>
    </source>
</evidence>
<dbReference type="SUPFAM" id="SSF52540">
    <property type="entry name" value="P-loop containing nucleoside triphosphate hydrolases"/>
    <property type="match status" value="1"/>
</dbReference>
<gene>
    <name evidence="3" type="ORF">QI30_08470</name>
</gene>
<evidence type="ECO:0000313" key="3">
    <source>
        <dbReference type="EMBL" id="RUS56950.1"/>
    </source>
</evidence>
<feature type="compositionally biased region" description="Polar residues" evidence="1">
    <location>
        <begin position="251"/>
        <end position="273"/>
    </location>
</feature>
<dbReference type="InterPro" id="IPR051162">
    <property type="entry name" value="T4SS_component"/>
</dbReference>
<reference evidence="3 4" key="1">
    <citation type="submission" date="2014-11" db="EMBL/GenBank/DDBJ databases">
        <title>Genome sequence and analysis of novel Kurthia sp.</title>
        <authorList>
            <person name="Lawson J.N."/>
            <person name="Gonzalez J.E."/>
            <person name="Rinauldi L."/>
            <person name="Xuan Z."/>
            <person name="Firman A."/>
            <person name="Shaddox L."/>
            <person name="Trudeau A."/>
            <person name="Shah S."/>
            <person name="Reiman D."/>
        </authorList>
    </citation>
    <scope>NUCLEOTIDE SEQUENCE [LARGE SCALE GENOMIC DNA]</scope>
    <source>
        <strain evidence="3 4">3B1D</strain>
    </source>
</reference>
<dbReference type="Proteomes" id="UP000288623">
    <property type="component" value="Unassembled WGS sequence"/>
</dbReference>
<organism evidence="3 4">
    <name type="scientific">Candidatus Kurthia intestinigallinarum</name>
    <dbReference type="NCBI Taxonomy" id="1562256"/>
    <lineage>
        <taxon>Bacteria</taxon>
        <taxon>Bacillati</taxon>
        <taxon>Bacillota</taxon>
        <taxon>Bacilli</taxon>
        <taxon>Bacillales</taxon>
        <taxon>Caryophanaceae</taxon>
        <taxon>Kurthia</taxon>
    </lineage>
</organism>
<dbReference type="Pfam" id="PF01935">
    <property type="entry name" value="DUF87"/>
    <property type="match status" value="1"/>
</dbReference>
<dbReference type="InterPro" id="IPR027417">
    <property type="entry name" value="P-loop_NTPase"/>
</dbReference>
<protein>
    <recommendedName>
        <fullName evidence="2">Helicase HerA central domain-containing protein</fullName>
    </recommendedName>
</protein>
<keyword evidence="4" id="KW-1185">Reference proteome</keyword>
<evidence type="ECO:0000259" key="2">
    <source>
        <dbReference type="Pfam" id="PF01935"/>
    </source>
</evidence>
<dbReference type="PANTHER" id="PTHR30121">
    <property type="entry name" value="UNCHARACTERIZED PROTEIN YJGR-RELATED"/>
    <property type="match status" value="1"/>
</dbReference>
<accession>A0A433RUJ3</accession>
<comment type="caution">
    <text evidence="3">The sequence shown here is derived from an EMBL/GenBank/DDBJ whole genome shotgun (WGS) entry which is preliminary data.</text>
</comment>
<feature type="domain" description="Helicase HerA central" evidence="2">
    <location>
        <begin position="440"/>
        <end position="535"/>
    </location>
</feature>
<evidence type="ECO:0000313" key="4">
    <source>
        <dbReference type="Proteomes" id="UP000288623"/>
    </source>
</evidence>